<dbReference type="InterPro" id="IPR012340">
    <property type="entry name" value="NA-bd_OB-fold"/>
</dbReference>
<proteinExistence type="predicted"/>
<sequence length="191" mass="21538">MIHLQEDGQTPRRYEEHAYVLDVRRRGRSTTVRGREGTIVTAIGEDRLTLLELLGAPDAMFKAGERVYIGKEGRKKVSSVLGKMEYGRITDSAKAELEDVVNGIVASCEDRFVHYVNSSQPLTPRVHALELLSGIGKNYLKTILGEREKKKFESFADIEERTGLKQPAALFSKRILEEVAGKARMNMFVKR</sequence>
<evidence type="ECO:0000313" key="2">
    <source>
        <dbReference type="Proteomes" id="UP000000758"/>
    </source>
</evidence>
<evidence type="ECO:0000313" key="1">
    <source>
        <dbReference type="EMBL" id="ABK77102.1"/>
    </source>
</evidence>
<dbReference type="SUPFAM" id="SSF160975">
    <property type="entry name" value="AF1531-like"/>
    <property type="match status" value="1"/>
</dbReference>
<dbReference type="Gene3D" id="2.40.50.140">
    <property type="entry name" value="Nucleic acid-binding proteins"/>
    <property type="match status" value="1"/>
</dbReference>
<dbReference type="EMBL" id="DP000238">
    <property type="protein sequence ID" value="ABK77102.1"/>
    <property type="molecule type" value="Genomic_DNA"/>
</dbReference>
<dbReference type="Gene3D" id="1.10.150.280">
    <property type="entry name" value="AF1531-like domain"/>
    <property type="match status" value="1"/>
</dbReference>
<organism evidence="1 2">
    <name type="scientific">Cenarchaeum symbiosum (strain A)</name>
    <dbReference type="NCBI Taxonomy" id="414004"/>
    <lineage>
        <taxon>Archaea</taxon>
        <taxon>Nitrososphaerota</taxon>
        <taxon>Candidatus Cenarchaeales</taxon>
        <taxon>Candidatus Cenarchaeaceae</taxon>
        <taxon>Candidatus Cenarchaeum</taxon>
    </lineage>
</organism>
<gene>
    <name evidence="1" type="ordered locus">CENSYa_0468</name>
</gene>
<dbReference type="PANTHER" id="PTHR40734">
    <property type="entry name" value="TRNA-SPECIFIC ADENOSINE DEAMINASE-RELATED"/>
    <property type="match status" value="1"/>
</dbReference>
<dbReference type="KEGG" id="csy:CENSYa_0468"/>
<dbReference type="EnsemblBacteria" id="ABK77102">
    <property type="protein sequence ID" value="ABK77102"/>
    <property type="gene ID" value="CENSYa_0468"/>
</dbReference>
<dbReference type="STRING" id="414004.CENSYa_0468"/>
<dbReference type="Proteomes" id="UP000000758">
    <property type="component" value="Chromosome"/>
</dbReference>
<reference evidence="1 2" key="1">
    <citation type="journal article" date="2006" name="Proc. Natl. Acad. Sci. U.S.A.">
        <title>Genomic analysis of the uncultivated marine crenarchaeote Cenarchaeum symbiosum.</title>
        <authorList>
            <person name="Hallam S.J."/>
            <person name="Konstantinidis K.T."/>
            <person name="Putnam N."/>
            <person name="Schleper C."/>
            <person name="Watanabe Y."/>
            <person name="Sugahara J."/>
            <person name="Preston C."/>
            <person name="de la Torre J."/>
            <person name="Richardson P.M."/>
            <person name="DeLong E.F."/>
        </authorList>
    </citation>
    <scope>NUCLEOTIDE SEQUENCE [LARGE SCALE GENOMIC DNA]</scope>
    <source>
        <strain evidence="2">A</strain>
    </source>
</reference>
<name>A0RUT5_CENSY</name>
<dbReference type="InterPro" id="IPR007003">
    <property type="entry name" value="DUF655"/>
</dbReference>
<dbReference type="Pfam" id="PF04919">
    <property type="entry name" value="DUF655"/>
    <property type="match status" value="1"/>
</dbReference>
<protein>
    <submittedName>
        <fullName evidence="1">RNA-binding protein</fullName>
    </submittedName>
</protein>
<dbReference type="PANTHER" id="PTHR40734:SF1">
    <property type="entry name" value="DNA-BINDING PROTEIN"/>
    <property type="match status" value="1"/>
</dbReference>
<dbReference type="AlphaFoldDB" id="A0RUT5"/>
<keyword evidence="2" id="KW-1185">Reference proteome</keyword>
<accession>A0RUT5</accession>
<dbReference type="HOGENOM" id="CLU_076814_1_0_2"/>